<dbReference type="Pfam" id="PF03235">
    <property type="entry name" value="GmrSD_N"/>
    <property type="match status" value="1"/>
</dbReference>
<evidence type="ECO:0000313" key="2">
    <source>
        <dbReference type="EMBL" id="ANW02634.1"/>
    </source>
</evidence>
<evidence type="ECO:0000259" key="1">
    <source>
        <dbReference type="Pfam" id="PF03235"/>
    </source>
</evidence>
<dbReference type="STRING" id="1274631.LMTR13_23165"/>
<dbReference type="OrthoDB" id="9787127at2"/>
<dbReference type="PANTHER" id="PTHR39639">
    <property type="entry name" value="CHROMOSOME 16, WHOLE GENOME SHOTGUN SEQUENCE"/>
    <property type="match status" value="1"/>
</dbReference>
<accession>A0A1B1UIP6</accession>
<protein>
    <recommendedName>
        <fullName evidence="1">GmrSD restriction endonucleases N-terminal domain-containing protein</fullName>
    </recommendedName>
</protein>
<evidence type="ECO:0000313" key="3">
    <source>
        <dbReference type="Proteomes" id="UP000092839"/>
    </source>
</evidence>
<reference evidence="2 3" key="1">
    <citation type="submission" date="2016-07" db="EMBL/GenBank/DDBJ databases">
        <title>Complete genome sequence of Bradyrhizobium icense LMTR 13T, a potential inoculant strain isolated from lima bean (Phaseolus lunatus) in Peru.</title>
        <authorList>
            <person name="Ormeno-Orrillo E."/>
            <person name="Duran D."/>
            <person name="Rogel M.A."/>
            <person name="Rey L."/>
            <person name="Imperial J."/>
            <person name="Ruiz-Argueso T."/>
            <person name="Martinez-Romero E."/>
        </authorList>
    </citation>
    <scope>NUCLEOTIDE SEQUENCE [LARGE SCALE GENOMIC DNA]</scope>
    <source>
        <strain evidence="2 3">LMTR 13</strain>
    </source>
</reference>
<feature type="domain" description="GmrSD restriction endonucleases N-terminal" evidence="1">
    <location>
        <begin position="32"/>
        <end position="174"/>
    </location>
</feature>
<dbReference type="Proteomes" id="UP000092839">
    <property type="component" value="Chromosome"/>
</dbReference>
<dbReference type="Gene3D" id="3.30.950.30">
    <property type="entry name" value="Schlafen, AAA domain"/>
    <property type="match status" value="1"/>
</dbReference>
<gene>
    <name evidence="2" type="ORF">LMTR13_23165</name>
</gene>
<dbReference type="RefSeq" id="WP_065729836.1">
    <property type="nucleotide sequence ID" value="NZ_CP016428.1"/>
</dbReference>
<name>A0A1B1UIP6_9BRAD</name>
<dbReference type="AlphaFoldDB" id="A0A1B1UIP6"/>
<keyword evidence="3" id="KW-1185">Reference proteome</keyword>
<dbReference type="InterPro" id="IPR004919">
    <property type="entry name" value="GmrSD_N"/>
</dbReference>
<sequence>MAEVQKSRQDLTVKGESIERVYGNYQAWRYVVNRRYQRKLVWTLDEKRRFIDSIISGYPVPIVLLAERKVATGSSQFEIIDGMQRLNAVFGFIENEYDVNGRFFDLNTMAETKALLDAGKLQQRELLLAREACVQVASYTVPLSIYEFTGDGEVDEVFRRINSGGRKLSRQELRIAGSTGHFAQAVRNIAAKVRGDVSASDELPLNEMKKISITNRELPYGIDVDEVFWIKQGVLTKEQVRESRDEEIIADILAFMLLEPKPPSRSEVLDDFFGFSDGEAQQQRHEQIELATQKVTTEVAAADFQRVLDQLKITLNRSGRTLGQLLLGEQPPRAPRYFQVVFLALHKLMVVENQEVVDQDQLIKLLDGSGAKIQVPEGGRWGAEDRTNLVNGAAGMYSAAFGPAKTYDPARVRWITQLENILTQSHTEQAAYDFKQGFLRLDGKHTFDEDSWNKILKTLAAIANIRKGLRGYVLLGVADTEADAKRVTEIYRADARPFEGFFLTGVEHEAKALGRTLDDLFMELTTRIKNSPLSEPLRDYVARNVKLVRYYDKAVFVFEAQAQQEPSSYDGAFFVRHGNKLVEIPSTQYGELFKRFLAGN</sequence>
<dbReference type="EMBL" id="CP016428">
    <property type="protein sequence ID" value="ANW02634.1"/>
    <property type="molecule type" value="Genomic_DNA"/>
</dbReference>
<proteinExistence type="predicted"/>
<dbReference type="KEGG" id="bic:LMTR13_23165"/>
<organism evidence="2 3">
    <name type="scientific">Bradyrhizobium icense</name>
    <dbReference type="NCBI Taxonomy" id="1274631"/>
    <lineage>
        <taxon>Bacteria</taxon>
        <taxon>Pseudomonadati</taxon>
        <taxon>Pseudomonadota</taxon>
        <taxon>Alphaproteobacteria</taxon>
        <taxon>Hyphomicrobiales</taxon>
        <taxon>Nitrobacteraceae</taxon>
        <taxon>Bradyrhizobium</taxon>
    </lineage>
</organism>
<dbReference type="InterPro" id="IPR038461">
    <property type="entry name" value="Schlafen_AlbA_2_dom_sf"/>
</dbReference>
<dbReference type="PANTHER" id="PTHR39639:SF1">
    <property type="entry name" value="DUF262 DOMAIN-CONTAINING PROTEIN"/>
    <property type="match status" value="1"/>
</dbReference>